<dbReference type="Proteomes" id="UP000652198">
    <property type="component" value="Unassembled WGS sequence"/>
</dbReference>
<evidence type="ECO:0000313" key="1">
    <source>
        <dbReference type="EMBL" id="NPT42919.1"/>
    </source>
</evidence>
<proteinExistence type="predicted"/>
<sequence length="306" mass="33315">MSMSSHEKAGSRTPYRSASPAVRLASGPIEIELHPALGARIGRLRYLGEAEPFDYLAPLEVANFNPSSWPRAGCFTMLPYTNKFHGNTLKWGNEVIRVASPDAPAFLHGWGLRQAWSVVEASSTHCTMALCAAATDAWPWAYRSELRVSVDAAGMDLALAVFNESARPMPIGMGFHPYFSIDSGSEATVNASARWQADATSAGLPAVREAVDMPLRLSLQNGALPEDTLTWFCETPRAEAVIRYPNSGRRISLSCREAQYLVVHYRAGERFLCLEPCTHQAGGLDTLTHAALPGQSVSLSMRLHLA</sequence>
<keyword evidence="2" id="KW-1185">Reference proteome</keyword>
<dbReference type="Pfam" id="PF01263">
    <property type="entry name" value="Aldose_epim"/>
    <property type="match status" value="1"/>
</dbReference>
<protein>
    <recommendedName>
        <fullName evidence="3">Aldose 1-epimerase</fullName>
    </recommendedName>
</protein>
<evidence type="ECO:0000313" key="2">
    <source>
        <dbReference type="Proteomes" id="UP000652198"/>
    </source>
</evidence>
<dbReference type="EMBL" id="WOEY01000065">
    <property type="protein sequence ID" value="NPT42919.1"/>
    <property type="molecule type" value="Genomic_DNA"/>
</dbReference>
<dbReference type="InterPro" id="IPR014718">
    <property type="entry name" value="GH-type_carb-bd"/>
</dbReference>
<accession>A0ABX2BQA8</accession>
<dbReference type="InterPro" id="IPR008183">
    <property type="entry name" value="Aldose_1/G6P_1-epimerase"/>
</dbReference>
<organism evidence="1 2">
    <name type="scientific">Paraburkholderia solitsugae</name>
    <dbReference type="NCBI Taxonomy" id="2675748"/>
    <lineage>
        <taxon>Bacteria</taxon>
        <taxon>Pseudomonadati</taxon>
        <taxon>Pseudomonadota</taxon>
        <taxon>Betaproteobacteria</taxon>
        <taxon>Burkholderiales</taxon>
        <taxon>Burkholderiaceae</taxon>
        <taxon>Paraburkholderia</taxon>
    </lineage>
</organism>
<dbReference type="RefSeq" id="WP_172311634.1">
    <property type="nucleotide sequence ID" value="NZ_WOEY01000065.1"/>
</dbReference>
<reference evidence="1 2" key="1">
    <citation type="submission" date="2019-11" db="EMBL/GenBank/DDBJ databases">
        <title>Metabolism of dissolved organic matter in forest soils.</title>
        <authorList>
            <person name="Cyle K.T."/>
            <person name="Wilhelm R.C."/>
            <person name="Martinez C.E."/>
        </authorList>
    </citation>
    <scope>NUCLEOTIDE SEQUENCE [LARGE SCALE GENOMIC DNA]</scope>
    <source>
        <strain evidence="1 2">1N</strain>
    </source>
</reference>
<dbReference type="SUPFAM" id="SSF74650">
    <property type="entry name" value="Galactose mutarotase-like"/>
    <property type="match status" value="1"/>
</dbReference>
<comment type="caution">
    <text evidence="1">The sequence shown here is derived from an EMBL/GenBank/DDBJ whole genome shotgun (WGS) entry which is preliminary data.</text>
</comment>
<dbReference type="InterPro" id="IPR011013">
    <property type="entry name" value="Gal_mutarotase_sf_dom"/>
</dbReference>
<gene>
    <name evidence="1" type="ORF">GNZ12_16695</name>
</gene>
<evidence type="ECO:0008006" key="3">
    <source>
        <dbReference type="Google" id="ProtNLM"/>
    </source>
</evidence>
<name>A0ABX2BQA8_9BURK</name>
<dbReference type="Gene3D" id="2.70.98.10">
    <property type="match status" value="1"/>
</dbReference>